<keyword evidence="5" id="KW-1185">Reference proteome</keyword>
<comment type="caution">
    <text evidence="4">The sequence shown here is derived from an EMBL/GenBank/DDBJ whole genome shotgun (WGS) entry which is preliminary data.</text>
</comment>
<accession>A0A814HGF5</accession>
<dbReference type="InterPro" id="IPR000010">
    <property type="entry name" value="Cystatin_dom"/>
</dbReference>
<dbReference type="PROSITE" id="PS51257">
    <property type="entry name" value="PROKAR_LIPOPROTEIN"/>
    <property type="match status" value="1"/>
</dbReference>
<dbReference type="Proteomes" id="UP000663854">
    <property type="component" value="Unassembled WGS sequence"/>
</dbReference>
<dbReference type="GO" id="GO:0004869">
    <property type="term" value="F:cysteine-type endopeptidase inhibitor activity"/>
    <property type="evidence" value="ECO:0007669"/>
    <property type="project" value="InterPro"/>
</dbReference>
<evidence type="ECO:0000313" key="3">
    <source>
        <dbReference type="EMBL" id="CAF0840828.1"/>
    </source>
</evidence>
<organism evidence="4 5">
    <name type="scientific">Rotaria sordida</name>
    <dbReference type="NCBI Taxonomy" id="392033"/>
    <lineage>
        <taxon>Eukaryota</taxon>
        <taxon>Metazoa</taxon>
        <taxon>Spiralia</taxon>
        <taxon>Gnathifera</taxon>
        <taxon>Rotifera</taxon>
        <taxon>Eurotatoria</taxon>
        <taxon>Bdelloidea</taxon>
        <taxon>Philodinida</taxon>
        <taxon>Philodinidae</taxon>
        <taxon>Rotaria</taxon>
    </lineage>
</organism>
<feature type="signal peptide" evidence="1">
    <location>
        <begin position="1"/>
        <end position="18"/>
    </location>
</feature>
<evidence type="ECO:0000256" key="1">
    <source>
        <dbReference type="SAM" id="SignalP"/>
    </source>
</evidence>
<proteinExistence type="predicted"/>
<gene>
    <name evidence="4" type="ORF">JXQ802_LOCUS14583</name>
    <name evidence="3" type="ORF">PYM288_LOCUS6564</name>
</gene>
<feature type="chain" id="PRO_5035600072" description="Cystatin domain-containing protein" evidence="1">
    <location>
        <begin position="19"/>
        <end position="116"/>
    </location>
</feature>
<reference evidence="4" key="1">
    <citation type="submission" date="2021-02" db="EMBL/GenBank/DDBJ databases">
        <authorList>
            <person name="Nowell W R."/>
        </authorList>
    </citation>
    <scope>NUCLEOTIDE SEQUENCE</scope>
</reference>
<dbReference type="Gene3D" id="3.10.450.10">
    <property type="match status" value="1"/>
</dbReference>
<protein>
    <recommendedName>
        <fullName evidence="2">Cystatin domain-containing protein</fullName>
    </recommendedName>
</protein>
<dbReference type="SUPFAM" id="SSF54403">
    <property type="entry name" value="Cystatin/monellin"/>
    <property type="match status" value="1"/>
</dbReference>
<evidence type="ECO:0000313" key="5">
    <source>
        <dbReference type="Proteomes" id="UP000663870"/>
    </source>
</evidence>
<sequence length="116" mass="12610">MMLKLAAALLVLVVACHGFLPNVGGYKDRPDLVNDDKVKALTSYAAEYLSRAQNLFLANLRIIKVQTQVVDGLNYKIDFSATPVNGAPGQKTTCQVVVHVRFDASKNIAQSQCQTS</sequence>
<dbReference type="Pfam" id="PF00031">
    <property type="entry name" value="Cystatin"/>
    <property type="match status" value="1"/>
</dbReference>
<evidence type="ECO:0000259" key="2">
    <source>
        <dbReference type="Pfam" id="PF00031"/>
    </source>
</evidence>
<dbReference type="InterPro" id="IPR046350">
    <property type="entry name" value="Cystatin_sf"/>
</dbReference>
<dbReference type="AlphaFoldDB" id="A0A814HGF5"/>
<name>A0A814HGF5_9BILA</name>
<dbReference type="Proteomes" id="UP000663870">
    <property type="component" value="Unassembled WGS sequence"/>
</dbReference>
<dbReference type="EMBL" id="CAJNOH010000073">
    <property type="protein sequence ID" value="CAF0840828.1"/>
    <property type="molecule type" value="Genomic_DNA"/>
</dbReference>
<keyword evidence="1" id="KW-0732">Signal</keyword>
<feature type="domain" description="Cystatin" evidence="2">
    <location>
        <begin position="28"/>
        <end position="85"/>
    </location>
</feature>
<dbReference type="CDD" id="cd00042">
    <property type="entry name" value="CY"/>
    <property type="match status" value="1"/>
</dbReference>
<dbReference type="EMBL" id="CAJNOL010000329">
    <property type="protein sequence ID" value="CAF1009305.1"/>
    <property type="molecule type" value="Genomic_DNA"/>
</dbReference>
<evidence type="ECO:0000313" key="4">
    <source>
        <dbReference type="EMBL" id="CAF1009305.1"/>
    </source>
</evidence>